<dbReference type="Gene3D" id="3.30.420.40">
    <property type="match status" value="2"/>
</dbReference>
<dbReference type="AlphaFoldDB" id="A0A7C3NCW2"/>
<dbReference type="GO" id="GO:0046872">
    <property type="term" value="F:metal ion binding"/>
    <property type="evidence" value="ECO:0007669"/>
    <property type="project" value="UniProtKB-KW"/>
</dbReference>
<evidence type="ECO:0000256" key="10">
    <source>
        <dbReference type="ARBA" id="ARBA00022777"/>
    </source>
</evidence>
<gene>
    <name evidence="16" type="primary">coaX</name>
    <name evidence="17" type="ORF">ENS15_00895</name>
</gene>
<evidence type="ECO:0000256" key="8">
    <source>
        <dbReference type="ARBA" id="ARBA00022679"/>
    </source>
</evidence>
<reference evidence="17" key="1">
    <citation type="journal article" date="2020" name="mSystems">
        <title>Genome- and Community-Level Interaction Insights into Carbon Utilization and Element Cycling Functions of Hydrothermarchaeota in Hydrothermal Sediment.</title>
        <authorList>
            <person name="Zhou Z."/>
            <person name="Liu Y."/>
            <person name="Xu W."/>
            <person name="Pan J."/>
            <person name="Luo Z.H."/>
            <person name="Li M."/>
        </authorList>
    </citation>
    <scope>NUCLEOTIDE SEQUENCE [LARGE SCALE GENOMIC DNA]</scope>
    <source>
        <strain evidence="17">SpSt-464</strain>
    </source>
</reference>
<dbReference type="GO" id="GO:0015937">
    <property type="term" value="P:coenzyme A biosynthetic process"/>
    <property type="evidence" value="ECO:0007669"/>
    <property type="project" value="UniProtKB-UniRule"/>
</dbReference>
<dbReference type="GO" id="GO:0005524">
    <property type="term" value="F:ATP binding"/>
    <property type="evidence" value="ECO:0007669"/>
    <property type="project" value="UniProtKB-UniRule"/>
</dbReference>
<dbReference type="InterPro" id="IPR004619">
    <property type="entry name" value="Type_III_PanK"/>
</dbReference>
<keyword evidence="8 16" id="KW-0808">Transferase</keyword>
<evidence type="ECO:0000256" key="2">
    <source>
        <dbReference type="ARBA" id="ARBA00001958"/>
    </source>
</evidence>
<comment type="subcellular location">
    <subcellularLocation>
        <location evidence="3 16">Cytoplasm</location>
    </subcellularLocation>
</comment>
<evidence type="ECO:0000256" key="1">
    <source>
        <dbReference type="ARBA" id="ARBA00001206"/>
    </source>
</evidence>
<dbReference type="EC" id="2.7.1.33" evidence="6 16"/>
<proteinExistence type="inferred from homology"/>
<sequence length="236" mass="27211">MKEIVVDIGNSKIKFGFFSKEKISKVYNFDEEISKKILKFSPEKIYAISVNRKNKKIFEDLLVKKLKYQVIFLEKKKDLFESEYSFENIGIDRFVSIYYAVKNKIYPSTIIDLGTADTCDYIDSSGKHLGGFISAGLQTISFALDKRTDKLFKVDIDSFDERIGKNTEEALKNGIFLQWLSGILTFISFGKKILGDPKIIITGGNSYLVKDYVKDSLLDREFLLKSIYEYGKDFYN</sequence>
<evidence type="ECO:0000256" key="7">
    <source>
        <dbReference type="ARBA" id="ARBA00022490"/>
    </source>
</evidence>
<accession>A0A7C3NCW2</accession>
<organism evidence="17">
    <name type="scientific">candidate division WOR-3 bacterium</name>
    <dbReference type="NCBI Taxonomy" id="2052148"/>
    <lineage>
        <taxon>Bacteria</taxon>
        <taxon>Bacteria division WOR-3</taxon>
    </lineage>
</organism>
<name>A0A7C3NCW2_UNCW3</name>
<keyword evidence="12 16" id="KW-0630">Potassium</keyword>
<dbReference type="UniPathway" id="UPA00241">
    <property type="reaction ID" value="UER00352"/>
</dbReference>
<dbReference type="PANTHER" id="PTHR34265">
    <property type="entry name" value="TYPE III PANTOTHENATE KINASE"/>
    <property type="match status" value="1"/>
</dbReference>
<evidence type="ECO:0000256" key="6">
    <source>
        <dbReference type="ARBA" id="ARBA00012102"/>
    </source>
</evidence>
<keyword evidence="11 16" id="KW-0067">ATP-binding</keyword>
<dbReference type="InterPro" id="IPR043129">
    <property type="entry name" value="ATPase_NBD"/>
</dbReference>
<feature type="binding site" evidence="16">
    <location>
        <position position="167"/>
    </location>
    <ligand>
        <name>substrate</name>
    </ligand>
</feature>
<dbReference type="HAMAP" id="MF_01274">
    <property type="entry name" value="Pantothen_kinase_3"/>
    <property type="match status" value="1"/>
</dbReference>
<dbReference type="EMBL" id="DSTT01000001">
    <property type="protein sequence ID" value="HFK23202.1"/>
    <property type="molecule type" value="Genomic_DNA"/>
</dbReference>
<dbReference type="Pfam" id="PF03309">
    <property type="entry name" value="Pan_kinase"/>
    <property type="match status" value="1"/>
</dbReference>
<evidence type="ECO:0000256" key="3">
    <source>
        <dbReference type="ARBA" id="ARBA00004496"/>
    </source>
</evidence>
<feature type="binding site" evidence="16">
    <location>
        <position position="112"/>
    </location>
    <ligand>
        <name>K(+)</name>
        <dbReference type="ChEBI" id="CHEBI:29103"/>
    </ligand>
</feature>
<keyword evidence="10 16" id="KW-0418">Kinase</keyword>
<evidence type="ECO:0000256" key="5">
    <source>
        <dbReference type="ARBA" id="ARBA00011738"/>
    </source>
</evidence>
<dbReference type="SUPFAM" id="SSF53067">
    <property type="entry name" value="Actin-like ATPase domain"/>
    <property type="match status" value="2"/>
</dbReference>
<feature type="active site" description="Proton acceptor" evidence="16">
    <location>
        <position position="92"/>
    </location>
</feature>
<feature type="binding site" evidence="16">
    <location>
        <position position="86"/>
    </location>
    <ligand>
        <name>substrate</name>
    </ligand>
</feature>
<evidence type="ECO:0000256" key="14">
    <source>
        <dbReference type="ARBA" id="ARBA00038036"/>
    </source>
</evidence>
<protein>
    <recommendedName>
        <fullName evidence="15 16">Type III pantothenate kinase</fullName>
        <ecNumber evidence="6 16">2.7.1.33</ecNumber>
    </recommendedName>
    <alternativeName>
        <fullName evidence="16">PanK-III</fullName>
    </alternativeName>
    <alternativeName>
        <fullName evidence="16">Pantothenic acid kinase</fullName>
    </alternativeName>
</protein>
<evidence type="ECO:0000256" key="11">
    <source>
        <dbReference type="ARBA" id="ARBA00022840"/>
    </source>
</evidence>
<comment type="caution">
    <text evidence="17">The sequence shown here is derived from an EMBL/GenBank/DDBJ whole genome shotgun (WGS) entry which is preliminary data.</text>
</comment>
<keyword evidence="9 16" id="KW-0547">Nucleotide-binding</keyword>
<keyword evidence="13 16" id="KW-0173">Coenzyme A biosynthesis</keyword>
<feature type="binding site" evidence="16">
    <location>
        <begin position="7"/>
        <end position="14"/>
    </location>
    <ligand>
        <name>ATP</name>
        <dbReference type="ChEBI" id="CHEBI:30616"/>
    </ligand>
</feature>
<feature type="binding site" evidence="16">
    <location>
        <begin position="90"/>
        <end position="93"/>
    </location>
    <ligand>
        <name>substrate</name>
    </ligand>
</feature>
<dbReference type="PANTHER" id="PTHR34265:SF1">
    <property type="entry name" value="TYPE III PANTOTHENATE KINASE"/>
    <property type="match status" value="1"/>
</dbReference>
<comment type="cofactor">
    <cofactor evidence="16">
        <name>NH4(+)</name>
        <dbReference type="ChEBI" id="CHEBI:28938"/>
    </cofactor>
    <cofactor evidence="16">
        <name>K(+)</name>
        <dbReference type="ChEBI" id="CHEBI:29103"/>
    </cofactor>
    <text evidence="16">A monovalent cation. Ammonium or potassium.</text>
</comment>
<dbReference type="NCBIfam" id="TIGR00671">
    <property type="entry name" value="baf"/>
    <property type="match status" value="1"/>
</dbReference>
<comment type="similarity">
    <text evidence="14 16">Belongs to the type III pantothenate kinase family.</text>
</comment>
<evidence type="ECO:0000256" key="16">
    <source>
        <dbReference type="HAMAP-Rule" id="MF_01274"/>
    </source>
</evidence>
<keyword evidence="16" id="KW-0479">Metal-binding</keyword>
<evidence type="ECO:0000256" key="13">
    <source>
        <dbReference type="ARBA" id="ARBA00022993"/>
    </source>
</evidence>
<dbReference type="GO" id="GO:0005737">
    <property type="term" value="C:cytoplasm"/>
    <property type="evidence" value="ECO:0007669"/>
    <property type="project" value="UniProtKB-SubCell"/>
</dbReference>
<evidence type="ECO:0000313" key="17">
    <source>
        <dbReference type="EMBL" id="HFK23202.1"/>
    </source>
</evidence>
<comment type="subunit">
    <text evidence="5 16">Homodimer.</text>
</comment>
<evidence type="ECO:0000256" key="9">
    <source>
        <dbReference type="ARBA" id="ARBA00022741"/>
    </source>
</evidence>
<feature type="binding site" evidence="16">
    <location>
        <position position="115"/>
    </location>
    <ligand>
        <name>ATP</name>
        <dbReference type="ChEBI" id="CHEBI:30616"/>
    </ligand>
</feature>
<evidence type="ECO:0000256" key="15">
    <source>
        <dbReference type="ARBA" id="ARBA00040883"/>
    </source>
</evidence>
<comment type="pathway">
    <text evidence="4 16">Cofactor biosynthesis; coenzyme A biosynthesis; CoA from (R)-pantothenate: step 1/5.</text>
</comment>
<comment type="function">
    <text evidence="16">Catalyzes the phosphorylation of pantothenate (Pan), the first step in CoA biosynthesis.</text>
</comment>
<keyword evidence="7 16" id="KW-0963">Cytoplasm</keyword>
<comment type="catalytic activity">
    <reaction evidence="1 16">
        <text>(R)-pantothenate + ATP = (R)-4'-phosphopantothenate + ADP + H(+)</text>
        <dbReference type="Rhea" id="RHEA:16373"/>
        <dbReference type="ChEBI" id="CHEBI:10986"/>
        <dbReference type="ChEBI" id="CHEBI:15378"/>
        <dbReference type="ChEBI" id="CHEBI:29032"/>
        <dbReference type="ChEBI" id="CHEBI:30616"/>
        <dbReference type="ChEBI" id="CHEBI:456216"/>
        <dbReference type="EC" id="2.7.1.33"/>
    </reaction>
</comment>
<evidence type="ECO:0000256" key="12">
    <source>
        <dbReference type="ARBA" id="ARBA00022958"/>
    </source>
</evidence>
<dbReference type="GO" id="GO:0004594">
    <property type="term" value="F:pantothenate kinase activity"/>
    <property type="evidence" value="ECO:0007669"/>
    <property type="project" value="UniProtKB-UniRule"/>
</dbReference>
<comment type="cofactor">
    <cofactor evidence="2">
        <name>K(+)</name>
        <dbReference type="ChEBI" id="CHEBI:29103"/>
    </cofactor>
</comment>
<evidence type="ECO:0000256" key="4">
    <source>
        <dbReference type="ARBA" id="ARBA00005225"/>
    </source>
</evidence>
<dbReference type="CDD" id="cd24015">
    <property type="entry name" value="ASKHA_NBD_PanK-III"/>
    <property type="match status" value="1"/>
</dbReference>